<comment type="subcellular location">
    <subcellularLocation>
        <location evidence="1">Secreted</location>
    </subcellularLocation>
</comment>
<dbReference type="GO" id="GO:0006955">
    <property type="term" value="P:immune response"/>
    <property type="evidence" value="ECO:0007669"/>
    <property type="project" value="UniProtKB-ARBA"/>
</dbReference>
<comment type="similarity">
    <text evidence="2">Belongs to the alpha/beta interferon family.</text>
</comment>
<dbReference type="GeneTree" id="ENSGT00510000050089"/>
<reference evidence="8" key="2">
    <citation type="submission" date="2025-08" db="UniProtKB">
        <authorList>
            <consortium name="Ensembl"/>
        </authorList>
    </citation>
    <scope>IDENTIFICATION</scope>
</reference>
<evidence type="ECO:0000313" key="9">
    <source>
        <dbReference type="Proteomes" id="UP000314982"/>
    </source>
</evidence>
<protein>
    <submittedName>
        <fullName evidence="8">Uncharacterized protein</fullName>
    </submittedName>
</protein>
<sequence length="154" mass="18484">CNVGLYRIESVLNHFSHTVSAYVEFSYITKQIAPVFFPTSLYRHIEDAEFEDKVRFLKETIYQIIKLFDGNMKAVTWDKKNLDDFLNILECQFENLNSCVSPAMKPERRLKWYFRKLNWKVLRKMNYSVQAWELIRKETKCHLQRLGILAGQMY</sequence>
<dbReference type="PANTHER" id="PTHR11691:SF73">
    <property type="entry name" value="INTERFERON BETA"/>
    <property type="match status" value="1"/>
</dbReference>
<evidence type="ECO:0000256" key="7">
    <source>
        <dbReference type="ARBA" id="ARBA00023157"/>
    </source>
</evidence>
<dbReference type="Ensembl" id="ENSHHUT00000028030.1">
    <property type="protein sequence ID" value="ENSHHUP00000026964.1"/>
    <property type="gene ID" value="ENSHHUG00000017070.1"/>
</dbReference>
<evidence type="ECO:0000256" key="2">
    <source>
        <dbReference type="ARBA" id="ARBA00011033"/>
    </source>
</evidence>
<dbReference type="Proteomes" id="UP000314982">
    <property type="component" value="Unassembled WGS sequence"/>
</dbReference>
<dbReference type="STRING" id="62062.ENSHHUP00000026964"/>
<dbReference type="PANTHER" id="PTHR11691">
    <property type="entry name" value="TYPE I INTERFERON"/>
    <property type="match status" value="1"/>
</dbReference>
<evidence type="ECO:0000256" key="3">
    <source>
        <dbReference type="ARBA" id="ARBA00022514"/>
    </source>
</evidence>
<dbReference type="GO" id="GO:0051607">
    <property type="term" value="P:defense response to virus"/>
    <property type="evidence" value="ECO:0007669"/>
    <property type="project" value="UniProtKB-KW"/>
</dbReference>
<dbReference type="Pfam" id="PF00143">
    <property type="entry name" value="Interferon"/>
    <property type="match status" value="1"/>
</dbReference>
<dbReference type="GO" id="GO:0005125">
    <property type="term" value="F:cytokine activity"/>
    <property type="evidence" value="ECO:0007669"/>
    <property type="project" value="UniProtKB-KW"/>
</dbReference>
<keyword evidence="9" id="KW-1185">Reference proteome</keyword>
<keyword evidence="4" id="KW-0964">Secreted</keyword>
<evidence type="ECO:0000256" key="4">
    <source>
        <dbReference type="ARBA" id="ARBA00022525"/>
    </source>
</evidence>
<dbReference type="AlphaFoldDB" id="A0A4W5LMJ0"/>
<evidence type="ECO:0000313" key="8">
    <source>
        <dbReference type="Ensembl" id="ENSHHUP00000026964.1"/>
    </source>
</evidence>
<name>A0A4W5LMJ0_9TELE</name>
<organism evidence="8 9">
    <name type="scientific">Hucho hucho</name>
    <name type="common">huchen</name>
    <dbReference type="NCBI Taxonomy" id="62062"/>
    <lineage>
        <taxon>Eukaryota</taxon>
        <taxon>Metazoa</taxon>
        <taxon>Chordata</taxon>
        <taxon>Craniata</taxon>
        <taxon>Vertebrata</taxon>
        <taxon>Euteleostomi</taxon>
        <taxon>Actinopterygii</taxon>
        <taxon>Neopterygii</taxon>
        <taxon>Teleostei</taxon>
        <taxon>Protacanthopterygii</taxon>
        <taxon>Salmoniformes</taxon>
        <taxon>Salmonidae</taxon>
        <taxon>Salmoninae</taxon>
        <taxon>Hucho</taxon>
    </lineage>
</organism>
<keyword evidence="6" id="KW-0051">Antiviral defense</keyword>
<evidence type="ECO:0000256" key="6">
    <source>
        <dbReference type="ARBA" id="ARBA00023118"/>
    </source>
</evidence>
<reference evidence="9" key="1">
    <citation type="submission" date="2018-06" db="EMBL/GenBank/DDBJ databases">
        <title>Genome assembly of Danube salmon.</title>
        <authorList>
            <person name="Macqueen D.J."/>
            <person name="Gundappa M.K."/>
        </authorList>
    </citation>
    <scope>NUCLEOTIDE SEQUENCE [LARGE SCALE GENOMIC DNA]</scope>
</reference>
<dbReference type="Gene3D" id="1.20.1250.10">
    <property type="match status" value="1"/>
</dbReference>
<keyword evidence="7" id="KW-1015">Disulfide bond</keyword>
<evidence type="ECO:0000256" key="1">
    <source>
        <dbReference type="ARBA" id="ARBA00004613"/>
    </source>
</evidence>
<dbReference type="SUPFAM" id="SSF47266">
    <property type="entry name" value="4-helical cytokines"/>
    <property type="match status" value="1"/>
</dbReference>
<proteinExistence type="inferred from homology"/>
<dbReference type="InterPro" id="IPR000471">
    <property type="entry name" value="Interferon_alpha/beta/delta"/>
</dbReference>
<reference evidence="8" key="3">
    <citation type="submission" date="2025-09" db="UniProtKB">
        <authorList>
            <consortium name="Ensembl"/>
        </authorList>
    </citation>
    <scope>IDENTIFICATION</scope>
</reference>
<dbReference type="InterPro" id="IPR009079">
    <property type="entry name" value="4_helix_cytokine-like_core"/>
</dbReference>
<dbReference type="GO" id="GO:0005615">
    <property type="term" value="C:extracellular space"/>
    <property type="evidence" value="ECO:0007669"/>
    <property type="project" value="UniProtKB-KW"/>
</dbReference>
<keyword evidence="5" id="KW-0732">Signal</keyword>
<keyword evidence="3" id="KW-0202">Cytokine</keyword>
<evidence type="ECO:0000256" key="5">
    <source>
        <dbReference type="ARBA" id="ARBA00022729"/>
    </source>
</evidence>
<accession>A0A4W5LMJ0</accession>
<dbReference type="GO" id="GO:0005126">
    <property type="term" value="F:cytokine receptor binding"/>
    <property type="evidence" value="ECO:0007669"/>
    <property type="project" value="InterPro"/>
</dbReference>